<protein>
    <submittedName>
        <fullName evidence="1">Uncharacterized protein</fullName>
    </submittedName>
</protein>
<organism evidence="1 2">
    <name type="scientific">Thiogranum longum</name>
    <dbReference type="NCBI Taxonomy" id="1537524"/>
    <lineage>
        <taxon>Bacteria</taxon>
        <taxon>Pseudomonadati</taxon>
        <taxon>Pseudomonadota</taxon>
        <taxon>Gammaproteobacteria</taxon>
        <taxon>Chromatiales</taxon>
        <taxon>Ectothiorhodospiraceae</taxon>
        <taxon>Thiogranum</taxon>
    </lineage>
</organism>
<dbReference type="RefSeq" id="WP_165869100.1">
    <property type="nucleotide sequence ID" value="NZ_SMFX01000001.1"/>
</dbReference>
<evidence type="ECO:0000313" key="1">
    <source>
        <dbReference type="EMBL" id="TCK17854.1"/>
    </source>
</evidence>
<dbReference type="Proteomes" id="UP000295707">
    <property type="component" value="Unassembled WGS sequence"/>
</dbReference>
<accession>A0A4R1H7Q2</accession>
<dbReference type="EMBL" id="SMFX01000001">
    <property type="protein sequence ID" value="TCK17854.1"/>
    <property type="molecule type" value="Genomic_DNA"/>
</dbReference>
<name>A0A4R1H7Q2_9GAMM</name>
<evidence type="ECO:0000313" key="2">
    <source>
        <dbReference type="Proteomes" id="UP000295707"/>
    </source>
</evidence>
<sequence>MNRLSKQTDMRAAKVIAGPASAIAVKAGVQIPIVSNLHGRQDSSDYRARLIL</sequence>
<keyword evidence="2" id="KW-1185">Reference proteome</keyword>
<comment type="caution">
    <text evidence="1">The sequence shown here is derived from an EMBL/GenBank/DDBJ whole genome shotgun (WGS) entry which is preliminary data.</text>
</comment>
<proteinExistence type="predicted"/>
<dbReference type="AlphaFoldDB" id="A0A4R1H7Q2"/>
<gene>
    <name evidence="1" type="ORF">DFR30_1106</name>
</gene>
<reference evidence="1 2" key="1">
    <citation type="submission" date="2019-03" db="EMBL/GenBank/DDBJ databases">
        <title>Genomic Encyclopedia of Type Strains, Phase IV (KMG-IV): sequencing the most valuable type-strain genomes for metagenomic binning, comparative biology and taxonomic classification.</title>
        <authorList>
            <person name="Goeker M."/>
        </authorList>
    </citation>
    <scope>NUCLEOTIDE SEQUENCE [LARGE SCALE GENOMIC DNA]</scope>
    <source>
        <strain evidence="1 2">DSM 19610</strain>
    </source>
</reference>